<protein>
    <submittedName>
        <fullName evidence="1">Uncharacterized protein</fullName>
    </submittedName>
</protein>
<comment type="caution">
    <text evidence="1">The sequence shown here is derived from an EMBL/GenBank/DDBJ whole genome shotgun (WGS) entry which is preliminary data.</text>
</comment>
<evidence type="ECO:0000313" key="1">
    <source>
        <dbReference type="EMBL" id="GIY09955.1"/>
    </source>
</evidence>
<accession>A0AAV4QLA2</accession>
<organism evidence="1 2">
    <name type="scientific">Caerostris extrusa</name>
    <name type="common">Bark spider</name>
    <name type="synonym">Caerostris bankana</name>
    <dbReference type="NCBI Taxonomy" id="172846"/>
    <lineage>
        <taxon>Eukaryota</taxon>
        <taxon>Metazoa</taxon>
        <taxon>Ecdysozoa</taxon>
        <taxon>Arthropoda</taxon>
        <taxon>Chelicerata</taxon>
        <taxon>Arachnida</taxon>
        <taxon>Araneae</taxon>
        <taxon>Araneomorphae</taxon>
        <taxon>Entelegynae</taxon>
        <taxon>Araneoidea</taxon>
        <taxon>Araneidae</taxon>
        <taxon>Caerostris</taxon>
    </lineage>
</organism>
<sequence length="88" mass="9856">MHQVSEQARRDRCLALLVEIICCACEEWPSSNDETCSIGGILSLEGVFPASLTLYDTTQINNKLFQHVVCVVHHAYVEEDGLDIKVCF</sequence>
<keyword evidence="2" id="KW-1185">Reference proteome</keyword>
<dbReference type="EMBL" id="BPLR01006449">
    <property type="protein sequence ID" value="GIY09955.1"/>
    <property type="molecule type" value="Genomic_DNA"/>
</dbReference>
<reference evidence="1 2" key="1">
    <citation type="submission" date="2021-06" db="EMBL/GenBank/DDBJ databases">
        <title>Caerostris extrusa draft genome.</title>
        <authorList>
            <person name="Kono N."/>
            <person name="Arakawa K."/>
        </authorList>
    </citation>
    <scope>NUCLEOTIDE SEQUENCE [LARGE SCALE GENOMIC DNA]</scope>
</reference>
<gene>
    <name evidence="1" type="ORF">CEXT_178321</name>
</gene>
<proteinExistence type="predicted"/>
<evidence type="ECO:0000313" key="2">
    <source>
        <dbReference type="Proteomes" id="UP001054945"/>
    </source>
</evidence>
<dbReference type="Proteomes" id="UP001054945">
    <property type="component" value="Unassembled WGS sequence"/>
</dbReference>
<name>A0AAV4QLA2_CAEEX</name>
<dbReference type="AlphaFoldDB" id="A0AAV4QLA2"/>